<evidence type="ECO:0000313" key="6">
    <source>
        <dbReference type="Proteomes" id="UP000515856"/>
    </source>
</evidence>
<keyword evidence="3 5" id="KW-0067">ATP-binding</keyword>
<keyword evidence="2" id="KW-0547">Nucleotide-binding</keyword>
<organism evidence="5 6">
    <name type="scientific">[Eubacterium] hominis</name>
    <dbReference type="NCBI Taxonomy" id="2764325"/>
    <lineage>
        <taxon>Bacteria</taxon>
        <taxon>Bacillati</taxon>
        <taxon>Bacillota</taxon>
        <taxon>Erysipelotrichia</taxon>
        <taxon>Erysipelotrichales</taxon>
        <taxon>Erysipelotrichaceae</taxon>
        <taxon>Amedibacillus</taxon>
    </lineage>
</organism>
<evidence type="ECO:0000256" key="1">
    <source>
        <dbReference type="ARBA" id="ARBA00022448"/>
    </source>
</evidence>
<dbReference type="SUPFAM" id="SSF52540">
    <property type="entry name" value="P-loop containing nucleoside triphosphate hydrolases"/>
    <property type="match status" value="1"/>
</dbReference>
<dbReference type="PROSITE" id="PS00211">
    <property type="entry name" value="ABC_TRANSPORTER_1"/>
    <property type="match status" value="1"/>
</dbReference>
<sequence>MELEVTHYTKIIKGYTILEDINLSLTSGHIYGFSGRNGAGKSMLFKAITGIILPTKGDVILDHKSIIYDDIDLRIFGTLIEHPEFYDNLSGFDNLMLLYRINHQPDTILIKQQLKKFGLEGHEYKKYKTYSLGMRQRLRLAQAMMENQKIIVLDEAFNGIDKEGVQDLYEILKEEREKGKLILISSHNEKDLEICDQIFYMSQGKLIENQGMFI</sequence>
<reference evidence="5 6" key="1">
    <citation type="submission" date="2020-08" db="EMBL/GenBank/DDBJ databases">
        <authorList>
            <person name="Liu C."/>
            <person name="Sun Q."/>
        </authorList>
    </citation>
    <scope>NUCLEOTIDE SEQUENCE [LARGE SCALE GENOMIC DNA]</scope>
    <source>
        <strain evidence="5 6">NSJ-61</strain>
    </source>
</reference>
<dbReference type="GO" id="GO:0005524">
    <property type="term" value="F:ATP binding"/>
    <property type="evidence" value="ECO:0007669"/>
    <property type="project" value="UniProtKB-KW"/>
</dbReference>
<evidence type="ECO:0000256" key="2">
    <source>
        <dbReference type="ARBA" id="ARBA00022741"/>
    </source>
</evidence>
<dbReference type="Pfam" id="PF00005">
    <property type="entry name" value="ABC_tran"/>
    <property type="match status" value="1"/>
</dbReference>
<gene>
    <name evidence="5" type="ORF">H9Q80_18160</name>
</gene>
<dbReference type="SMART" id="SM00382">
    <property type="entry name" value="AAA"/>
    <property type="match status" value="1"/>
</dbReference>
<dbReference type="InterPro" id="IPR003439">
    <property type="entry name" value="ABC_transporter-like_ATP-bd"/>
</dbReference>
<dbReference type="GO" id="GO:0016887">
    <property type="term" value="F:ATP hydrolysis activity"/>
    <property type="evidence" value="ECO:0007669"/>
    <property type="project" value="InterPro"/>
</dbReference>
<dbReference type="RefSeq" id="WP_117455125.1">
    <property type="nucleotide sequence ID" value="NZ_CP060636.1"/>
</dbReference>
<protein>
    <submittedName>
        <fullName evidence="5">ATP-binding cassette domain-containing protein</fullName>
    </submittedName>
</protein>
<dbReference type="InterPro" id="IPR027417">
    <property type="entry name" value="P-loop_NTPase"/>
</dbReference>
<dbReference type="EMBL" id="CP060636">
    <property type="protein sequence ID" value="QNM12139.1"/>
    <property type="molecule type" value="Genomic_DNA"/>
</dbReference>
<dbReference type="InterPro" id="IPR003593">
    <property type="entry name" value="AAA+_ATPase"/>
</dbReference>
<dbReference type="PANTHER" id="PTHR42939">
    <property type="entry name" value="ABC TRANSPORTER ATP-BINDING PROTEIN ALBC-RELATED"/>
    <property type="match status" value="1"/>
</dbReference>
<evidence type="ECO:0000256" key="3">
    <source>
        <dbReference type="ARBA" id="ARBA00022840"/>
    </source>
</evidence>
<feature type="domain" description="ABC transporter" evidence="4">
    <location>
        <begin position="3"/>
        <end position="214"/>
    </location>
</feature>
<proteinExistence type="predicted"/>
<dbReference type="InterPro" id="IPR017871">
    <property type="entry name" value="ABC_transporter-like_CS"/>
</dbReference>
<dbReference type="KEGG" id="ehn:H9Q80_18160"/>
<dbReference type="InterPro" id="IPR051782">
    <property type="entry name" value="ABC_Transporter_VariousFunc"/>
</dbReference>
<dbReference type="PANTHER" id="PTHR42939:SF1">
    <property type="entry name" value="ABC TRANSPORTER ATP-BINDING PROTEIN ALBC-RELATED"/>
    <property type="match status" value="1"/>
</dbReference>
<name>A0A7G9GMV7_9FIRM</name>
<keyword evidence="6" id="KW-1185">Reference proteome</keyword>
<dbReference type="Proteomes" id="UP000515856">
    <property type="component" value="Chromosome"/>
</dbReference>
<keyword evidence="1" id="KW-0813">Transport</keyword>
<evidence type="ECO:0000259" key="4">
    <source>
        <dbReference type="PROSITE" id="PS50893"/>
    </source>
</evidence>
<accession>A0A7G9GMV7</accession>
<evidence type="ECO:0000313" key="5">
    <source>
        <dbReference type="EMBL" id="QNM12139.1"/>
    </source>
</evidence>
<dbReference type="Gene3D" id="3.40.50.300">
    <property type="entry name" value="P-loop containing nucleotide triphosphate hydrolases"/>
    <property type="match status" value="1"/>
</dbReference>
<dbReference type="AlphaFoldDB" id="A0A7G9GMV7"/>
<dbReference type="PROSITE" id="PS50893">
    <property type="entry name" value="ABC_TRANSPORTER_2"/>
    <property type="match status" value="1"/>
</dbReference>